<keyword evidence="2" id="KW-0067">ATP-binding</keyword>
<reference evidence="3" key="1">
    <citation type="journal article" date="2022" name="Front. Genet.">
        <title>Chromosome-Scale Assembly of the Dendrobium nobile Genome Provides Insights Into the Molecular Mechanism of the Biosynthesis of the Medicinal Active Ingredient of Dendrobium.</title>
        <authorList>
            <person name="Xu Q."/>
            <person name="Niu S.-C."/>
            <person name="Li K.-L."/>
            <person name="Zheng P.-J."/>
            <person name="Zhang X.-J."/>
            <person name="Jia Y."/>
            <person name="Liu Y."/>
            <person name="Niu Y.-X."/>
            <person name="Yu L.-H."/>
            <person name="Chen D.-F."/>
            <person name="Zhang G.-Q."/>
        </authorList>
    </citation>
    <scope>NUCLEOTIDE SEQUENCE</scope>
    <source>
        <tissue evidence="3">Leaf</tissue>
    </source>
</reference>
<keyword evidence="4" id="KW-1185">Reference proteome</keyword>
<keyword evidence="1" id="KW-0547">Nucleotide-binding</keyword>
<dbReference type="Proteomes" id="UP000829196">
    <property type="component" value="Unassembled WGS sequence"/>
</dbReference>
<dbReference type="PANTHER" id="PTHR19375">
    <property type="entry name" value="HEAT SHOCK PROTEIN 70KDA"/>
    <property type="match status" value="1"/>
</dbReference>
<evidence type="ECO:0008006" key="5">
    <source>
        <dbReference type="Google" id="ProtNLM"/>
    </source>
</evidence>
<evidence type="ECO:0000256" key="1">
    <source>
        <dbReference type="ARBA" id="ARBA00022741"/>
    </source>
</evidence>
<name>A0A8T3B5W7_DENNO</name>
<dbReference type="Gene3D" id="3.90.640.10">
    <property type="entry name" value="Actin, Chain A, domain 4"/>
    <property type="match status" value="1"/>
</dbReference>
<dbReference type="Pfam" id="PF00012">
    <property type="entry name" value="HSP70"/>
    <property type="match status" value="1"/>
</dbReference>
<dbReference type="Gene3D" id="3.30.420.40">
    <property type="match status" value="2"/>
</dbReference>
<dbReference type="GO" id="GO:0005524">
    <property type="term" value="F:ATP binding"/>
    <property type="evidence" value="ECO:0007669"/>
    <property type="project" value="UniProtKB-KW"/>
</dbReference>
<dbReference type="GO" id="GO:0140662">
    <property type="term" value="F:ATP-dependent protein folding chaperone"/>
    <property type="evidence" value="ECO:0007669"/>
    <property type="project" value="InterPro"/>
</dbReference>
<gene>
    <name evidence="3" type="ORF">KFK09_015404</name>
</gene>
<protein>
    <recommendedName>
        <fullName evidence="5">Heat shock 70 kDa protein 14</fullName>
    </recommendedName>
</protein>
<accession>A0A8T3B5W7</accession>
<dbReference type="OrthoDB" id="756302at2759"/>
<dbReference type="InterPro" id="IPR043129">
    <property type="entry name" value="ATPase_NBD"/>
</dbReference>
<comment type="caution">
    <text evidence="3">The sequence shown here is derived from an EMBL/GenBank/DDBJ whole genome shotgun (WGS) entry which is preliminary data.</text>
</comment>
<evidence type="ECO:0000313" key="4">
    <source>
        <dbReference type="Proteomes" id="UP000829196"/>
    </source>
</evidence>
<dbReference type="SMR" id="A0A8T3B5W7"/>
<evidence type="ECO:0000313" key="3">
    <source>
        <dbReference type="EMBL" id="KAI0504452.1"/>
    </source>
</evidence>
<dbReference type="EMBL" id="JAGYWB010000011">
    <property type="protein sequence ID" value="KAI0504452.1"/>
    <property type="molecule type" value="Genomic_DNA"/>
</dbReference>
<sequence length="333" mass="36955">MEPPAQTSCSGNCLLHLHSAAGEAWLQRHYCPFQRHVGSDGISRFWVSIGNNEPTYLSAHEILTSHFQSQIADFERLHGQRVQNIVVLIPASSNPNRYQSQLSAVAAAAGVRIVHFIQRSVLAASAYRSLSTPGRRTVLVFELGGQFLEISLLSTEDQDQGLNIMATVSDLGCPLFNYMVAVFPSSFGNDFDAVFLHNIRTECERAKDALCLGSAIGEFKIERLGMEMRQLVDRGWLVQMNLKLLRSGIMRCLREAGVKKEAVDEVVLAGASCNIPAVRRVLLEFFQEQKFRCSIDPANLMSLSAQQYINNFSSTFNNPVAILEVLNLGLYSL</sequence>
<dbReference type="InterPro" id="IPR013126">
    <property type="entry name" value="Hsp_70_fam"/>
</dbReference>
<proteinExistence type="predicted"/>
<organism evidence="3 4">
    <name type="scientific">Dendrobium nobile</name>
    <name type="common">Orchid</name>
    <dbReference type="NCBI Taxonomy" id="94219"/>
    <lineage>
        <taxon>Eukaryota</taxon>
        <taxon>Viridiplantae</taxon>
        <taxon>Streptophyta</taxon>
        <taxon>Embryophyta</taxon>
        <taxon>Tracheophyta</taxon>
        <taxon>Spermatophyta</taxon>
        <taxon>Magnoliopsida</taxon>
        <taxon>Liliopsida</taxon>
        <taxon>Asparagales</taxon>
        <taxon>Orchidaceae</taxon>
        <taxon>Epidendroideae</taxon>
        <taxon>Malaxideae</taxon>
        <taxon>Dendrobiinae</taxon>
        <taxon>Dendrobium</taxon>
    </lineage>
</organism>
<evidence type="ECO:0000256" key="2">
    <source>
        <dbReference type="ARBA" id="ARBA00022840"/>
    </source>
</evidence>
<dbReference type="SUPFAM" id="SSF53067">
    <property type="entry name" value="Actin-like ATPase domain"/>
    <property type="match status" value="1"/>
</dbReference>
<dbReference type="AlphaFoldDB" id="A0A8T3B5W7"/>